<dbReference type="InterPro" id="IPR013216">
    <property type="entry name" value="Methyltransf_11"/>
</dbReference>
<dbReference type="SUPFAM" id="SSF53335">
    <property type="entry name" value="S-adenosyl-L-methionine-dependent methyltransferases"/>
    <property type="match status" value="1"/>
</dbReference>
<proteinExistence type="predicted"/>
<dbReference type="AlphaFoldDB" id="A0A382E996"/>
<gene>
    <name evidence="3" type="ORF">METZ01_LOCUS199919</name>
</gene>
<dbReference type="InterPro" id="IPR029063">
    <property type="entry name" value="SAM-dependent_MTases_sf"/>
</dbReference>
<evidence type="ECO:0000313" key="3">
    <source>
        <dbReference type="EMBL" id="SVB47065.1"/>
    </source>
</evidence>
<feature type="domain" description="Methyltransferase type 11" evidence="2">
    <location>
        <begin position="55"/>
        <end position="152"/>
    </location>
</feature>
<name>A0A382E996_9ZZZZ</name>
<dbReference type="EMBL" id="UINC01043268">
    <property type="protein sequence ID" value="SVB47065.1"/>
    <property type="molecule type" value="Genomic_DNA"/>
</dbReference>
<accession>A0A382E996</accession>
<dbReference type="CDD" id="cd02440">
    <property type="entry name" value="AdoMet_MTases"/>
    <property type="match status" value="1"/>
</dbReference>
<evidence type="ECO:0000256" key="1">
    <source>
        <dbReference type="SAM" id="MobiDB-lite"/>
    </source>
</evidence>
<dbReference type="Gene3D" id="3.40.50.150">
    <property type="entry name" value="Vaccinia Virus protein VP39"/>
    <property type="match status" value="1"/>
</dbReference>
<organism evidence="3">
    <name type="scientific">marine metagenome</name>
    <dbReference type="NCBI Taxonomy" id="408172"/>
    <lineage>
        <taxon>unclassified sequences</taxon>
        <taxon>metagenomes</taxon>
        <taxon>ecological metagenomes</taxon>
    </lineage>
</organism>
<protein>
    <recommendedName>
        <fullName evidence="2">Methyltransferase type 11 domain-containing protein</fullName>
    </recommendedName>
</protein>
<dbReference type="Pfam" id="PF08241">
    <property type="entry name" value="Methyltransf_11"/>
    <property type="match status" value="1"/>
</dbReference>
<sequence>MPANEAGTTEPIPAVPSTLDLVRLSSHPQLPVPGKYLLRHIGSLARISAGQDVLGVASGRGVALAYFVNEFGVTASGVDYDAHMVEYAERWSREQGLADQLQFQTGRLDALPYREGVFDVSIGEIGLSNHCAPEEALRELVRVTKLGGFVVIVQLVLKTSIEATRQQVLSENLGVRPMMVMEWEGLLRESGVDQVHRECWSNDETLSETDPATPFPDFTELFSLKDKIGILRKVSSLWGWRGLSTALARAHEIRKLLADEQILGLAILTGRKGETVEIQSEESSVPEEVPTHLFDQGPEATQVETADLPLFRSSDQASAGSTGREDES</sequence>
<feature type="region of interest" description="Disordered" evidence="1">
    <location>
        <begin position="280"/>
        <end position="328"/>
    </location>
</feature>
<evidence type="ECO:0000259" key="2">
    <source>
        <dbReference type="Pfam" id="PF08241"/>
    </source>
</evidence>
<reference evidence="3" key="1">
    <citation type="submission" date="2018-05" db="EMBL/GenBank/DDBJ databases">
        <authorList>
            <person name="Lanie J.A."/>
            <person name="Ng W.-L."/>
            <person name="Kazmierczak K.M."/>
            <person name="Andrzejewski T.M."/>
            <person name="Davidsen T.M."/>
            <person name="Wayne K.J."/>
            <person name="Tettelin H."/>
            <person name="Glass J.I."/>
            <person name="Rusch D."/>
            <person name="Podicherti R."/>
            <person name="Tsui H.-C.T."/>
            <person name="Winkler M.E."/>
        </authorList>
    </citation>
    <scope>NUCLEOTIDE SEQUENCE</scope>
</reference>
<dbReference type="GO" id="GO:0008757">
    <property type="term" value="F:S-adenosylmethionine-dependent methyltransferase activity"/>
    <property type="evidence" value="ECO:0007669"/>
    <property type="project" value="InterPro"/>
</dbReference>